<proteinExistence type="predicted"/>
<reference evidence="1 2" key="1">
    <citation type="submission" date="2015-04" db="EMBL/GenBank/DDBJ databases">
        <authorList>
            <person name="Syromyatnikov M.Y."/>
            <person name="Popov V.N."/>
        </authorList>
    </citation>
    <scope>NUCLEOTIDE SEQUENCE [LARGE SCALE GENOMIC DNA]</scope>
</reference>
<accession>A0A1J1HMC8</accession>
<protein>
    <submittedName>
        <fullName evidence="1">CLUMA_CG002957, isoform A</fullName>
    </submittedName>
</protein>
<dbReference type="Proteomes" id="UP000183832">
    <property type="component" value="Unassembled WGS sequence"/>
</dbReference>
<organism evidence="1 2">
    <name type="scientific">Clunio marinus</name>
    <dbReference type="NCBI Taxonomy" id="568069"/>
    <lineage>
        <taxon>Eukaryota</taxon>
        <taxon>Metazoa</taxon>
        <taxon>Ecdysozoa</taxon>
        <taxon>Arthropoda</taxon>
        <taxon>Hexapoda</taxon>
        <taxon>Insecta</taxon>
        <taxon>Pterygota</taxon>
        <taxon>Neoptera</taxon>
        <taxon>Endopterygota</taxon>
        <taxon>Diptera</taxon>
        <taxon>Nematocera</taxon>
        <taxon>Chironomoidea</taxon>
        <taxon>Chironomidae</taxon>
        <taxon>Clunio</taxon>
    </lineage>
</organism>
<sequence>MRRDLMGLRSQWESDSEFLMLSRKWKREDLKERNRYLGMKIYKDVDLVCAKFIFCLSLMESFNFLRHVHRWVNYKKQQRWMYDSKDEANIQIISMPSCEGINQLSYFYYVSSYQAKLFQTIKKQENHDENLKNRFTQMTKRCFKRCCVEQWKSILDKVID</sequence>
<dbReference type="EMBL" id="CVRI01000011">
    <property type="protein sequence ID" value="CRK89197.1"/>
    <property type="molecule type" value="Genomic_DNA"/>
</dbReference>
<evidence type="ECO:0000313" key="2">
    <source>
        <dbReference type="Proteomes" id="UP000183832"/>
    </source>
</evidence>
<gene>
    <name evidence="1" type="ORF">CLUMA_CG002957</name>
</gene>
<evidence type="ECO:0000313" key="1">
    <source>
        <dbReference type="EMBL" id="CRK89197.1"/>
    </source>
</evidence>
<dbReference type="AlphaFoldDB" id="A0A1J1HMC8"/>
<keyword evidence="2" id="KW-1185">Reference proteome</keyword>
<name>A0A1J1HMC8_9DIPT</name>